<dbReference type="PRINTS" id="PR00463">
    <property type="entry name" value="EP450I"/>
</dbReference>
<dbReference type="Pfam" id="PF00067">
    <property type="entry name" value="p450"/>
    <property type="match status" value="1"/>
</dbReference>
<evidence type="ECO:0000256" key="4">
    <source>
        <dbReference type="ARBA" id="ARBA00022692"/>
    </source>
</evidence>
<dbReference type="PRINTS" id="PR00385">
    <property type="entry name" value="P450"/>
</dbReference>
<dbReference type="CDD" id="cd11070">
    <property type="entry name" value="CYP56-like"/>
    <property type="match status" value="1"/>
</dbReference>
<comment type="cofactor">
    <cofactor evidence="9">
        <name>heme</name>
        <dbReference type="ChEBI" id="CHEBI:30413"/>
    </cofactor>
</comment>
<dbReference type="GO" id="GO:0005506">
    <property type="term" value="F:iron ion binding"/>
    <property type="evidence" value="ECO:0007669"/>
    <property type="project" value="InterPro"/>
</dbReference>
<sequence length="866" mass="98183">MACRLYLHPLVISTAQQFFFIYIAGFTSRTSILRPVGFIIFLISTFVALATFEDFVEPPGWVSRAIISAFPQISLTYFERMIVRKIAYAEDREKKDKEPQSRIAEFRKRYVFGQEVASSMRGLGTPWEIRNIHHFDSQDPTYVPAATPFVCINLLKVLLCYFVHKLCITTQLSLDQQYMAPNYVPIFRRVDEVTLAELQVRYIATVTTVVSIFCFIQGGYSLASAASVTMNPKAVKDWRPIFGELTESYCLRQFWSTFWHQGLQNNLRGTATWIVKNIFRMKSYSIPSRYLKILLAFALSGLVHVPSDMGSAVSAKDSGAIQFFSTQLIGLMLEDVFGDLFLPLWKYKFTRILARLAGYFWNVPYLLCSSFLEPLLRKILPFGLGNFVEYNSRDWNYEQIHNLQERIGDTFIIVSPKQIRVFTGNAKASDDLCRRRRDFVKAVALYKPLEIFGRNVVTTEGDDWVRHRRITTPPFNERNSALVWDESKRQATDMLKMWASNPKGVVNPQSDTMVLALHVLTAAGFGRSYTFGSGLESALENHSLTYRDSLSLILGNLFTAVFTATLNLPTWMLPSKFKQVQDAVVNFRQYMAEMVAEEREAMDAGAEEQDNLMSILVRASENQNKEGKGTRHLTDSEIYGNLFSYNLAGHETTSNTLAYATILLAANPEWQKWAAEEVDQVTAGVDLKDLDYETYYPQLKRVLAIMHETLRLFGAARAVPKTTLVDQTLKVNGTSFTIPKNTFVGVNLAGLHTSSASWGDNALQWLPSRWITTDETGEKLAPMPTGAFLPWAAGPRVCPGKKFSQVEFVAVMACLLKEYTVEPDAEGDLKEAASRALMEEAKQSSFNFLLKVKHPEKIKLRCVRRV</sequence>
<dbReference type="GO" id="GO:0020037">
    <property type="term" value="F:heme binding"/>
    <property type="evidence" value="ECO:0007669"/>
    <property type="project" value="InterPro"/>
</dbReference>
<dbReference type="Pfam" id="PF13813">
    <property type="entry name" value="MBOAT_2"/>
    <property type="match status" value="1"/>
</dbReference>
<keyword evidence="8 10" id="KW-0472">Membrane</keyword>
<keyword evidence="3 9" id="KW-0349">Heme</keyword>
<feature type="domain" description="Wax synthase" evidence="11">
    <location>
        <begin position="238"/>
        <end position="324"/>
    </location>
</feature>
<dbReference type="SUPFAM" id="SSF48264">
    <property type="entry name" value="Cytochrome P450"/>
    <property type="match status" value="1"/>
</dbReference>
<comment type="similarity">
    <text evidence="2">Belongs to the cytochrome P450 family.</text>
</comment>
<reference evidence="12 13" key="1">
    <citation type="journal article" date="2020" name="bioRxiv">
        <title>A chromosome-scale genome assembly for the Fusarium oxysporum strain Fo5176 to establish a model Arabidopsis-fungal pathosystem.</title>
        <authorList>
            <person name="Fokkens L."/>
            <person name="Guo L."/>
            <person name="Dora S."/>
            <person name="Wang B."/>
            <person name="Ye K."/>
            <person name="Sanchez-Rodriguez C."/>
            <person name="Croll D."/>
        </authorList>
    </citation>
    <scope>NUCLEOTIDE SEQUENCE [LARGE SCALE GENOMIC DNA]</scope>
    <source>
        <strain evidence="12 13">Fo5176</strain>
    </source>
</reference>
<evidence type="ECO:0000256" key="8">
    <source>
        <dbReference type="ARBA" id="ARBA00023136"/>
    </source>
</evidence>
<comment type="caution">
    <text evidence="12">The sequence shown here is derived from an EMBL/GenBank/DDBJ whole genome shotgun (WGS) entry which is preliminary data.</text>
</comment>
<organism evidence="12 13">
    <name type="scientific">Fusarium oxysporum f. sp. conglutinans</name>
    <dbReference type="NCBI Taxonomy" id="100902"/>
    <lineage>
        <taxon>Eukaryota</taxon>
        <taxon>Fungi</taxon>
        <taxon>Dikarya</taxon>
        <taxon>Ascomycota</taxon>
        <taxon>Pezizomycotina</taxon>
        <taxon>Sordariomycetes</taxon>
        <taxon>Hypocreomycetidae</taxon>
        <taxon>Hypocreales</taxon>
        <taxon>Nectriaceae</taxon>
        <taxon>Fusarium</taxon>
        <taxon>Fusarium oxysporum species complex</taxon>
    </lineage>
</organism>
<gene>
    <name evidence="12" type="ORF">HZS61_014552</name>
</gene>
<dbReference type="InterPro" id="IPR002401">
    <property type="entry name" value="Cyt_P450_E_grp-I"/>
</dbReference>
<evidence type="ECO:0000313" key="12">
    <source>
        <dbReference type="EMBL" id="KAF6523024.1"/>
    </source>
</evidence>
<dbReference type="GO" id="GO:0004497">
    <property type="term" value="F:monooxygenase activity"/>
    <property type="evidence" value="ECO:0007669"/>
    <property type="project" value="InterPro"/>
</dbReference>
<keyword evidence="7 9" id="KW-0408">Iron</keyword>
<keyword evidence="5 9" id="KW-0479">Metal-binding</keyword>
<comment type="subcellular location">
    <subcellularLocation>
        <location evidence="1">Membrane</location>
        <topology evidence="1">Multi-pass membrane protein</topology>
    </subcellularLocation>
</comment>
<dbReference type="AlphaFoldDB" id="A0A8H6LK28"/>
<evidence type="ECO:0000259" key="11">
    <source>
        <dbReference type="Pfam" id="PF13813"/>
    </source>
</evidence>
<evidence type="ECO:0000256" key="2">
    <source>
        <dbReference type="ARBA" id="ARBA00010617"/>
    </source>
</evidence>
<evidence type="ECO:0000256" key="7">
    <source>
        <dbReference type="ARBA" id="ARBA00023004"/>
    </source>
</evidence>
<dbReference type="GO" id="GO:0016020">
    <property type="term" value="C:membrane"/>
    <property type="evidence" value="ECO:0007669"/>
    <property type="project" value="UniProtKB-SubCell"/>
</dbReference>
<keyword evidence="6 10" id="KW-1133">Transmembrane helix</keyword>
<evidence type="ECO:0000313" key="13">
    <source>
        <dbReference type="Proteomes" id="UP000593570"/>
    </source>
</evidence>
<evidence type="ECO:0000256" key="5">
    <source>
        <dbReference type="ARBA" id="ARBA00022723"/>
    </source>
</evidence>
<dbReference type="GO" id="GO:0016705">
    <property type="term" value="F:oxidoreductase activity, acting on paired donors, with incorporation or reduction of molecular oxygen"/>
    <property type="evidence" value="ECO:0007669"/>
    <property type="project" value="InterPro"/>
</dbReference>
<protein>
    <recommendedName>
        <fullName evidence="11">Wax synthase domain-containing protein</fullName>
    </recommendedName>
</protein>
<feature type="transmembrane region" description="Helical" evidence="10">
    <location>
        <begin position="32"/>
        <end position="52"/>
    </location>
</feature>
<accession>A0A8H6LK28</accession>
<dbReference type="InterPro" id="IPR032805">
    <property type="entry name" value="Wax_synthase_dom"/>
</dbReference>
<dbReference type="Proteomes" id="UP000593570">
    <property type="component" value="Unassembled WGS sequence"/>
</dbReference>
<dbReference type="Gene3D" id="1.10.630.10">
    <property type="entry name" value="Cytochrome P450"/>
    <property type="match status" value="1"/>
</dbReference>
<evidence type="ECO:0000256" key="6">
    <source>
        <dbReference type="ARBA" id="ARBA00022989"/>
    </source>
</evidence>
<dbReference type="InterPro" id="IPR050121">
    <property type="entry name" value="Cytochrome_P450_monoxygenase"/>
</dbReference>
<evidence type="ECO:0000256" key="1">
    <source>
        <dbReference type="ARBA" id="ARBA00004141"/>
    </source>
</evidence>
<dbReference type="PANTHER" id="PTHR24305">
    <property type="entry name" value="CYTOCHROME P450"/>
    <property type="match status" value="1"/>
</dbReference>
<evidence type="ECO:0000256" key="3">
    <source>
        <dbReference type="ARBA" id="ARBA00022617"/>
    </source>
</evidence>
<proteinExistence type="inferred from homology"/>
<dbReference type="InterPro" id="IPR036396">
    <property type="entry name" value="Cyt_P450_sf"/>
</dbReference>
<dbReference type="PANTHER" id="PTHR24305:SF166">
    <property type="entry name" value="CYTOCHROME P450 12A4, MITOCHONDRIAL-RELATED"/>
    <property type="match status" value="1"/>
</dbReference>
<keyword evidence="4 10" id="KW-0812">Transmembrane</keyword>
<feature type="binding site" description="axial binding residue" evidence="9">
    <location>
        <position position="798"/>
    </location>
    <ligand>
        <name>heme</name>
        <dbReference type="ChEBI" id="CHEBI:30413"/>
    </ligand>
    <ligandPart>
        <name>Fe</name>
        <dbReference type="ChEBI" id="CHEBI:18248"/>
    </ligandPart>
</feature>
<name>A0A8H6LK28_FUSOX</name>
<evidence type="ECO:0000256" key="10">
    <source>
        <dbReference type="SAM" id="Phobius"/>
    </source>
</evidence>
<feature type="transmembrane region" description="Helical" evidence="10">
    <location>
        <begin position="6"/>
        <end position="25"/>
    </location>
</feature>
<dbReference type="EMBL" id="JACDXP010000006">
    <property type="protein sequence ID" value="KAF6523024.1"/>
    <property type="molecule type" value="Genomic_DNA"/>
</dbReference>
<evidence type="ECO:0000256" key="9">
    <source>
        <dbReference type="PIRSR" id="PIRSR602401-1"/>
    </source>
</evidence>
<dbReference type="InterPro" id="IPR001128">
    <property type="entry name" value="Cyt_P450"/>
</dbReference>